<evidence type="ECO:0000313" key="5">
    <source>
        <dbReference type="EMBL" id="PLS03163.1"/>
    </source>
</evidence>
<evidence type="ECO:0000256" key="2">
    <source>
        <dbReference type="ARBA" id="ARBA00023125"/>
    </source>
</evidence>
<dbReference type="Pfam" id="PF12833">
    <property type="entry name" value="HTH_18"/>
    <property type="match status" value="1"/>
</dbReference>
<dbReference type="PANTHER" id="PTHR43280">
    <property type="entry name" value="ARAC-FAMILY TRANSCRIPTIONAL REGULATOR"/>
    <property type="match status" value="1"/>
</dbReference>
<reference evidence="5 6" key="1">
    <citation type="submission" date="2017-11" db="EMBL/GenBank/DDBJ databases">
        <title>Comparitive Functional Genomics of Dry Heat Resistant strains isolated from the Viking Spacecraft.</title>
        <authorList>
            <person name="Seuylemezian A."/>
            <person name="Cooper K."/>
            <person name="Vaishampayan P."/>
        </authorList>
    </citation>
    <scope>NUCLEOTIDE SEQUENCE [LARGE SCALE GENOMIC DNA]</scope>
    <source>
        <strain evidence="5 6">V32-6</strain>
    </source>
</reference>
<dbReference type="SUPFAM" id="SSF51215">
    <property type="entry name" value="Regulatory protein AraC"/>
    <property type="match status" value="1"/>
</dbReference>
<name>A0A2N5HCC3_9BACI</name>
<dbReference type="CDD" id="cd02208">
    <property type="entry name" value="cupin_RmlC-like"/>
    <property type="match status" value="1"/>
</dbReference>
<gene>
    <name evidence="5" type="ORF">CVD27_16015</name>
</gene>
<dbReference type="InterPro" id="IPR018062">
    <property type="entry name" value="HTH_AraC-typ_CS"/>
</dbReference>
<evidence type="ECO:0000256" key="1">
    <source>
        <dbReference type="ARBA" id="ARBA00023015"/>
    </source>
</evidence>
<feature type="domain" description="HTH araC/xylS-type" evidence="4">
    <location>
        <begin position="167"/>
        <end position="265"/>
    </location>
</feature>
<dbReference type="InterPro" id="IPR020449">
    <property type="entry name" value="Tscrpt_reg_AraC-type_HTH"/>
</dbReference>
<dbReference type="OrthoDB" id="182534at2"/>
<dbReference type="AlphaFoldDB" id="A0A2N5HCC3"/>
<sequence length="271" mass="31236">MGKSSILLNTLQFISAKEINETSPNWFKEHRETNYIEILYMQEGCGEFIFEDKPFIGQEGDMIIFNPFSIVVVRTCTGSPLKAISICLLNVPINGNQRLIDSSNHTIIRLQEEKDEIKHYFQTILREYDKKHSGYQDVITSILQTVIIKITRLLKTAGEPSISEMSLKIRKYIEQNFSQELTLNILANLVYVSPYHLAHVFKEEVGLPPIQYLIQCRIQEAKRLLKHSDLSVRDIAAIIGYENPNYFNLLFKKITGSPPGKYRKNRIVGRV</sequence>
<dbReference type="GO" id="GO:0043565">
    <property type="term" value="F:sequence-specific DNA binding"/>
    <property type="evidence" value="ECO:0007669"/>
    <property type="project" value="InterPro"/>
</dbReference>
<dbReference type="PRINTS" id="PR00032">
    <property type="entry name" value="HTHARAC"/>
</dbReference>
<dbReference type="Proteomes" id="UP000234950">
    <property type="component" value="Unassembled WGS sequence"/>
</dbReference>
<dbReference type="EMBL" id="PGVE01000063">
    <property type="protein sequence ID" value="PLS03163.1"/>
    <property type="molecule type" value="Genomic_DNA"/>
</dbReference>
<keyword evidence="2" id="KW-0238">DNA-binding</keyword>
<keyword evidence="6" id="KW-1185">Reference proteome</keyword>
<dbReference type="PROSITE" id="PS00041">
    <property type="entry name" value="HTH_ARAC_FAMILY_1"/>
    <property type="match status" value="1"/>
</dbReference>
<accession>A0A2N5HCC3</accession>
<proteinExistence type="predicted"/>
<dbReference type="SUPFAM" id="SSF46689">
    <property type="entry name" value="Homeodomain-like"/>
    <property type="match status" value="2"/>
</dbReference>
<comment type="caution">
    <text evidence="5">The sequence shown here is derived from an EMBL/GenBank/DDBJ whole genome shotgun (WGS) entry which is preliminary data.</text>
</comment>
<dbReference type="InterPro" id="IPR009057">
    <property type="entry name" value="Homeodomain-like_sf"/>
</dbReference>
<evidence type="ECO:0000313" key="6">
    <source>
        <dbReference type="Proteomes" id="UP000234950"/>
    </source>
</evidence>
<evidence type="ECO:0000259" key="4">
    <source>
        <dbReference type="PROSITE" id="PS01124"/>
    </source>
</evidence>
<dbReference type="GO" id="GO:0003700">
    <property type="term" value="F:DNA-binding transcription factor activity"/>
    <property type="evidence" value="ECO:0007669"/>
    <property type="project" value="InterPro"/>
</dbReference>
<protein>
    <recommendedName>
        <fullName evidence="4">HTH araC/xylS-type domain-containing protein</fullName>
    </recommendedName>
</protein>
<dbReference type="InterPro" id="IPR018060">
    <property type="entry name" value="HTH_AraC"/>
</dbReference>
<organism evidence="5 6">
    <name type="scientific">Neobacillus cucumis</name>
    <dbReference type="NCBI Taxonomy" id="1740721"/>
    <lineage>
        <taxon>Bacteria</taxon>
        <taxon>Bacillati</taxon>
        <taxon>Bacillota</taxon>
        <taxon>Bacilli</taxon>
        <taxon>Bacillales</taxon>
        <taxon>Bacillaceae</taxon>
        <taxon>Neobacillus</taxon>
    </lineage>
</organism>
<keyword evidence="1" id="KW-0805">Transcription regulation</keyword>
<dbReference type="SMART" id="SM00342">
    <property type="entry name" value="HTH_ARAC"/>
    <property type="match status" value="1"/>
</dbReference>
<dbReference type="PROSITE" id="PS01124">
    <property type="entry name" value="HTH_ARAC_FAMILY_2"/>
    <property type="match status" value="1"/>
</dbReference>
<dbReference type="RefSeq" id="WP_101648893.1">
    <property type="nucleotide sequence ID" value="NZ_PGVE01000063.1"/>
</dbReference>
<evidence type="ECO:0000256" key="3">
    <source>
        <dbReference type="ARBA" id="ARBA00023163"/>
    </source>
</evidence>
<dbReference type="PANTHER" id="PTHR43280:SF28">
    <property type="entry name" value="HTH-TYPE TRANSCRIPTIONAL ACTIVATOR RHAS"/>
    <property type="match status" value="1"/>
</dbReference>
<dbReference type="Gene3D" id="1.10.10.60">
    <property type="entry name" value="Homeodomain-like"/>
    <property type="match status" value="2"/>
</dbReference>
<keyword evidence="3" id="KW-0804">Transcription</keyword>
<dbReference type="InterPro" id="IPR037923">
    <property type="entry name" value="HTH-like"/>
</dbReference>